<keyword evidence="3" id="KW-1185">Reference proteome</keyword>
<organism evidence="2 3">
    <name type="scientific">Allomyces macrogynus (strain ATCC 38327)</name>
    <name type="common">Allomyces javanicus var. macrogynus</name>
    <dbReference type="NCBI Taxonomy" id="578462"/>
    <lineage>
        <taxon>Eukaryota</taxon>
        <taxon>Fungi</taxon>
        <taxon>Fungi incertae sedis</taxon>
        <taxon>Blastocladiomycota</taxon>
        <taxon>Blastocladiomycetes</taxon>
        <taxon>Blastocladiales</taxon>
        <taxon>Blastocladiaceae</taxon>
        <taxon>Allomyces</taxon>
    </lineage>
</organism>
<feature type="chain" id="PRO_5005548151" evidence="1">
    <location>
        <begin position="27"/>
        <end position="105"/>
    </location>
</feature>
<protein>
    <submittedName>
        <fullName evidence="2">Uncharacterized protein</fullName>
    </submittedName>
</protein>
<name>A0A0L0T7U8_ALLM3</name>
<reference evidence="3" key="2">
    <citation type="submission" date="2009-11" db="EMBL/GenBank/DDBJ databases">
        <title>The Genome Sequence of Allomyces macrogynus strain ATCC 38327.</title>
        <authorList>
            <consortium name="The Broad Institute Genome Sequencing Platform"/>
            <person name="Russ C."/>
            <person name="Cuomo C."/>
            <person name="Shea T."/>
            <person name="Young S.K."/>
            <person name="Zeng Q."/>
            <person name="Koehrsen M."/>
            <person name="Haas B."/>
            <person name="Borodovsky M."/>
            <person name="Guigo R."/>
            <person name="Alvarado L."/>
            <person name="Berlin A."/>
            <person name="Borenstein D."/>
            <person name="Chen Z."/>
            <person name="Engels R."/>
            <person name="Freedman E."/>
            <person name="Gellesch M."/>
            <person name="Goldberg J."/>
            <person name="Griggs A."/>
            <person name="Gujja S."/>
            <person name="Heiman D."/>
            <person name="Hepburn T."/>
            <person name="Howarth C."/>
            <person name="Jen D."/>
            <person name="Larson L."/>
            <person name="Lewis B."/>
            <person name="Mehta T."/>
            <person name="Park D."/>
            <person name="Pearson M."/>
            <person name="Roberts A."/>
            <person name="Saif S."/>
            <person name="Shenoy N."/>
            <person name="Sisk P."/>
            <person name="Stolte C."/>
            <person name="Sykes S."/>
            <person name="Walk T."/>
            <person name="White J."/>
            <person name="Yandava C."/>
            <person name="Burger G."/>
            <person name="Gray M.W."/>
            <person name="Holland P.W.H."/>
            <person name="King N."/>
            <person name="Lang F.B.F."/>
            <person name="Roger A.J."/>
            <person name="Ruiz-Trillo I."/>
            <person name="Lander E."/>
            <person name="Nusbaum C."/>
        </authorList>
    </citation>
    <scope>NUCLEOTIDE SEQUENCE [LARGE SCALE GENOMIC DNA]</scope>
    <source>
        <strain evidence="3">ATCC 38327</strain>
    </source>
</reference>
<dbReference type="AlphaFoldDB" id="A0A0L0T7U8"/>
<dbReference type="VEuPathDB" id="FungiDB:AMAG_14895"/>
<proteinExistence type="predicted"/>
<dbReference type="OrthoDB" id="10365287at2759"/>
<feature type="signal peptide" evidence="1">
    <location>
        <begin position="1"/>
        <end position="26"/>
    </location>
</feature>
<sequence>MAKFSTKKLVTVLAVLFAAAIATAHASPVVIEGGKDVTPDVVIEGGDKHAPAVVLERRAPVVIEGGKDATPDVVIEGGDKKNADPEYWNDGGRCSGKGRWSWYCY</sequence>
<evidence type="ECO:0000256" key="1">
    <source>
        <dbReference type="SAM" id="SignalP"/>
    </source>
</evidence>
<evidence type="ECO:0000313" key="3">
    <source>
        <dbReference type="Proteomes" id="UP000054350"/>
    </source>
</evidence>
<keyword evidence="1" id="KW-0732">Signal</keyword>
<accession>A0A0L0T7U8</accession>
<dbReference type="EMBL" id="GG745368">
    <property type="protein sequence ID" value="KNE70771.1"/>
    <property type="molecule type" value="Genomic_DNA"/>
</dbReference>
<evidence type="ECO:0000313" key="2">
    <source>
        <dbReference type="EMBL" id="KNE70771.1"/>
    </source>
</evidence>
<gene>
    <name evidence="2" type="ORF">AMAG_14895</name>
</gene>
<reference evidence="2 3" key="1">
    <citation type="submission" date="2009-11" db="EMBL/GenBank/DDBJ databases">
        <title>Annotation of Allomyces macrogynus ATCC 38327.</title>
        <authorList>
            <consortium name="The Broad Institute Genome Sequencing Platform"/>
            <person name="Russ C."/>
            <person name="Cuomo C."/>
            <person name="Burger G."/>
            <person name="Gray M.W."/>
            <person name="Holland P.W.H."/>
            <person name="King N."/>
            <person name="Lang F.B.F."/>
            <person name="Roger A.J."/>
            <person name="Ruiz-Trillo I."/>
            <person name="Young S.K."/>
            <person name="Zeng Q."/>
            <person name="Gargeya S."/>
            <person name="Fitzgerald M."/>
            <person name="Haas B."/>
            <person name="Abouelleil A."/>
            <person name="Alvarado L."/>
            <person name="Arachchi H.M."/>
            <person name="Berlin A."/>
            <person name="Chapman S.B."/>
            <person name="Gearin G."/>
            <person name="Goldberg J."/>
            <person name="Griggs A."/>
            <person name="Gujja S."/>
            <person name="Hansen M."/>
            <person name="Heiman D."/>
            <person name="Howarth C."/>
            <person name="Larimer J."/>
            <person name="Lui A."/>
            <person name="MacDonald P.J.P."/>
            <person name="McCowen C."/>
            <person name="Montmayeur A."/>
            <person name="Murphy C."/>
            <person name="Neiman D."/>
            <person name="Pearson M."/>
            <person name="Priest M."/>
            <person name="Roberts A."/>
            <person name="Saif S."/>
            <person name="Shea T."/>
            <person name="Sisk P."/>
            <person name="Stolte C."/>
            <person name="Sykes S."/>
            <person name="Wortman J."/>
            <person name="Nusbaum C."/>
            <person name="Birren B."/>
        </authorList>
    </citation>
    <scope>NUCLEOTIDE SEQUENCE [LARGE SCALE GENOMIC DNA]</scope>
    <source>
        <strain evidence="2 3">ATCC 38327</strain>
    </source>
</reference>
<dbReference type="Proteomes" id="UP000054350">
    <property type="component" value="Unassembled WGS sequence"/>
</dbReference>